<dbReference type="EMBL" id="CP053073">
    <property type="protein sequence ID" value="QJR15827.1"/>
    <property type="molecule type" value="Genomic_DNA"/>
</dbReference>
<dbReference type="InParanoid" id="A0A6M4HCV2"/>
<sequence>MTTKADTTAAVDAFMAKLDHPHKDAIEELRAIILGAHASIAEGVKWNAPSFRTTEYFATTHLRTKGGVGLILHLGAKVKDNSTGGATIDDPGKLLQWLAKERAMITFADRADLEAKKAKLAAIVKQWVRMV</sequence>
<gene>
    <name evidence="2" type="ORF">DSM104440_02653</name>
</gene>
<evidence type="ECO:0000313" key="2">
    <source>
        <dbReference type="EMBL" id="QJR15827.1"/>
    </source>
</evidence>
<organism evidence="2 3">
    <name type="scientific">Usitatibacter palustris</name>
    <dbReference type="NCBI Taxonomy" id="2732487"/>
    <lineage>
        <taxon>Bacteria</taxon>
        <taxon>Pseudomonadati</taxon>
        <taxon>Pseudomonadota</taxon>
        <taxon>Betaproteobacteria</taxon>
        <taxon>Nitrosomonadales</taxon>
        <taxon>Usitatibacteraceae</taxon>
        <taxon>Usitatibacter</taxon>
    </lineage>
</organism>
<name>A0A6M4HCV2_9PROT</name>
<dbReference type="Proteomes" id="UP000503096">
    <property type="component" value="Chromosome"/>
</dbReference>
<dbReference type="KEGG" id="upl:DSM104440_02653"/>
<accession>A0A6M4HCV2</accession>
<protein>
    <recommendedName>
        <fullName evidence="1">YdhG-like domain-containing protein</fullName>
    </recommendedName>
</protein>
<evidence type="ECO:0000259" key="1">
    <source>
        <dbReference type="Pfam" id="PF08818"/>
    </source>
</evidence>
<proteinExistence type="predicted"/>
<reference evidence="2 3" key="1">
    <citation type="submission" date="2020-04" db="EMBL/GenBank/DDBJ databases">
        <title>Usitatibacter rugosus gen. nov., sp. nov. and Usitatibacter palustris sp. nov., novel members of Usitatibacteraceae fam. nov. within the order Nitrosomonadales isolated from soil.</title>
        <authorList>
            <person name="Huber K.J."/>
            <person name="Neumann-Schaal M."/>
            <person name="Geppert A."/>
            <person name="Luckner M."/>
            <person name="Wanner G."/>
            <person name="Overmann J."/>
        </authorList>
    </citation>
    <scope>NUCLEOTIDE SEQUENCE [LARGE SCALE GENOMIC DNA]</scope>
    <source>
        <strain evidence="2 3">Swamp67</strain>
    </source>
</reference>
<dbReference type="Gene3D" id="3.90.1150.200">
    <property type="match status" value="1"/>
</dbReference>
<dbReference type="SUPFAM" id="SSF159888">
    <property type="entry name" value="YdhG-like"/>
    <property type="match status" value="1"/>
</dbReference>
<evidence type="ECO:0000313" key="3">
    <source>
        <dbReference type="Proteomes" id="UP000503096"/>
    </source>
</evidence>
<dbReference type="RefSeq" id="WP_171163450.1">
    <property type="nucleotide sequence ID" value="NZ_CP053073.1"/>
</dbReference>
<dbReference type="AlphaFoldDB" id="A0A6M4HCV2"/>
<keyword evidence="3" id="KW-1185">Reference proteome</keyword>
<feature type="domain" description="YdhG-like" evidence="1">
    <location>
        <begin position="22"/>
        <end position="128"/>
    </location>
</feature>
<dbReference type="Pfam" id="PF08818">
    <property type="entry name" value="DUF1801"/>
    <property type="match status" value="1"/>
</dbReference>
<dbReference type="InterPro" id="IPR014922">
    <property type="entry name" value="YdhG-like"/>
</dbReference>